<dbReference type="EMBL" id="JAKOAV010000011">
    <property type="protein sequence ID" value="MDF9408210.1"/>
    <property type="molecule type" value="Genomic_DNA"/>
</dbReference>
<gene>
    <name evidence="3" type="ORF">L7E55_07530</name>
</gene>
<evidence type="ECO:0000259" key="2">
    <source>
        <dbReference type="PROSITE" id="PS50943"/>
    </source>
</evidence>
<feature type="domain" description="HTH cro/C1-type" evidence="2">
    <location>
        <begin position="15"/>
        <end position="69"/>
    </location>
</feature>
<dbReference type="PANTHER" id="PTHR46797">
    <property type="entry name" value="HTH-TYPE TRANSCRIPTIONAL REGULATOR"/>
    <property type="match status" value="1"/>
</dbReference>
<dbReference type="SMART" id="SM00530">
    <property type="entry name" value="HTH_XRE"/>
    <property type="match status" value="1"/>
</dbReference>
<dbReference type="Gene3D" id="1.10.260.40">
    <property type="entry name" value="lambda repressor-like DNA-binding domains"/>
    <property type="match status" value="1"/>
</dbReference>
<dbReference type="GO" id="GO:0005829">
    <property type="term" value="C:cytosol"/>
    <property type="evidence" value="ECO:0007669"/>
    <property type="project" value="TreeGrafter"/>
</dbReference>
<dbReference type="GO" id="GO:0003700">
    <property type="term" value="F:DNA-binding transcription factor activity"/>
    <property type="evidence" value="ECO:0007669"/>
    <property type="project" value="TreeGrafter"/>
</dbReference>
<name>A0A9X4GYX5_9FIRM</name>
<keyword evidence="1" id="KW-0238">DNA-binding</keyword>
<dbReference type="PROSITE" id="PS50943">
    <property type="entry name" value="HTH_CROC1"/>
    <property type="match status" value="1"/>
</dbReference>
<dbReference type="PANTHER" id="PTHR46797:SF1">
    <property type="entry name" value="METHYLPHOSPHONATE SYNTHASE"/>
    <property type="match status" value="1"/>
</dbReference>
<dbReference type="InterPro" id="IPR001387">
    <property type="entry name" value="Cro/C1-type_HTH"/>
</dbReference>
<dbReference type="SUPFAM" id="SSF47413">
    <property type="entry name" value="lambda repressor-like DNA-binding domains"/>
    <property type="match status" value="1"/>
</dbReference>
<dbReference type="InterPro" id="IPR050807">
    <property type="entry name" value="TransReg_Diox_bact_type"/>
</dbReference>
<dbReference type="Proteomes" id="UP001154312">
    <property type="component" value="Unassembled WGS sequence"/>
</dbReference>
<dbReference type="Pfam" id="PF01381">
    <property type="entry name" value="HTH_3"/>
    <property type="match status" value="1"/>
</dbReference>
<dbReference type="InterPro" id="IPR010982">
    <property type="entry name" value="Lambda_DNA-bd_dom_sf"/>
</dbReference>
<keyword evidence="4" id="KW-1185">Reference proteome</keyword>
<organism evidence="3 4">
    <name type="scientific">Pelotomaculum isophthalicicum JI</name>
    <dbReference type="NCBI Taxonomy" id="947010"/>
    <lineage>
        <taxon>Bacteria</taxon>
        <taxon>Bacillati</taxon>
        <taxon>Bacillota</taxon>
        <taxon>Clostridia</taxon>
        <taxon>Eubacteriales</taxon>
        <taxon>Desulfotomaculaceae</taxon>
        <taxon>Pelotomaculum</taxon>
    </lineage>
</organism>
<sequence length="121" mass="13787">MKRRVPTFSEIGARIRELREKHGMSQDQLATELGLSRPVVTKIEGGKKAINSLELRQIADILGVSTDLLMDIGEEDEETLVGRFRARQKSDDKMLVESVEQIEHIFKEILGQIKLWRQSNG</sequence>
<dbReference type="CDD" id="cd00093">
    <property type="entry name" value="HTH_XRE"/>
    <property type="match status" value="1"/>
</dbReference>
<dbReference type="RefSeq" id="WP_277443504.1">
    <property type="nucleotide sequence ID" value="NZ_JAKOAV010000011.1"/>
</dbReference>
<accession>A0A9X4GYX5</accession>
<evidence type="ECO:0000313" key="3">
    <source>
        <dbReference type="EMBL" id="MDF9408210.1"/>
    </source>
</evidence>
<reference evidence="3" key="1">
    <citation type="submission" date="2022-02" db="EMBL/GenBank/DDBJ databases">
        <authorList>
            <person name="Leng L."/>
        </authorList>
    </citation>
    <scope>NUCLEOTIDE SEQUENCE</scope>
    <source>
        <strain evidence="3">JI</strain>
    </source>
</reference>
<evidence type="ECO:0000313" key="4">
    <source>
        <dbReference type="Proteomes" id="UP001154312"/>
    </source>
</evidence>
<dbReference type="GO" id="GO:0003677">
    <property type="term" value="F:DNA binding"/>
    <property type="evidence" value="ECO:0007669"/>
    <property type="project" value="UniProtKB-KW"/>
</dbReference>
<evidence type="ECO:0000256" key="1">
    <source>
        <dbReference type="ARBA" id="ARBA00023125"/>
    </source>
</evidence>
<comment type="caution">
    <text evidence="3">The sequence shown here is derived from an EMBL/GenBank/DDBJ whole genome shotgun (WGS) entry which is preliminary data.</text>
</comment>
<proteinExistence type="predicted"/>
<protein>
    <submittedName>
        <fullName evidence="3">Helix-turn-helix domain-containing protein</fullName>
    </submittedName>
</protein>
<dbReference type="AlphaFoldDB" id="A0A9X4GYX5"/>